<evidence type="ECO:0000256" key="1">
    <source>
        <dbReference type="ARBA" id="ARBA00022737"/>
    </source>
</evidence>
<feature type="signal peptide" evidence="4">
    <location>
        <begin position="1"/>
        <end position="21"/>
    </location>
</feature>
<reference evidence="7" key="1">
    <citation type="submission" date="2021-01" db="UniProtKB">
        <authorList>
            <consortium name="EnsemblMetazoa"/>
        </authorList>
    </citation>
    <scope>IDENTIFICATION</scope>
</reference>
<proteinExistence type="predicted"/>
<dbReference type="Gene3D" id="2.60.120.260">
    <property type="entry name" value="Galactose-binding domain-like"/>
    <property type="match status" value="1"/>
</dbReference>
<keyword evidence="2" id="KW-1015">Disulfide bond</keyword>
<dbReference type="Proteomes" id="UP000594262">
    <property type="component" value="Unplaced"/>
</dbReference>
<feature type="domain" description="CUB" evidence="5">
    <location>
        <begin position="154"/>
        <end position="267"/>
    </location>
</feature>
<protein>
    <submittedName>
        <fullName evidence="7">Uncharacterized protein</fullName>
    </submittedName>
</protein>
<feature type="domain" description="CUB" evidence="5">
    <location>
        <begin position="272"/>
        <end position="390"/>
    </location>
</feature>
<evidence type="ECO:0000313" key="8">
    <source>
        <dbReference type="Proteomes" id="UP000594262"/>
    </source>
</evidence>
<dbReference type="AlphaFoldDB" id="A0A7M5WLF0"/>
<evidence type="ECO:0000259" key="5">
    <source>
        <dbReference type="PROSITE" id="PS01180"/>
    </source>
</evidence>
<dbReference type="InterPro" id="IPR000421">
    <property type="entry name" value="FA58C"/>
</dbReference>
<dbReference type="EnsemblMetazoa" id="CLYHEMT009383.2">
    <property type="protein sequence ID" value="CLYHEMP009383.2"/>
    <property type="gene ID" value="CLYHEMG009383"/>
</dbReference>
<accession>A0A7M5WLF0</accession>
<dbReference type="FunFam" id="2.60.120.290:FF:000013">
    <property type="entry name" value="Membrane frizzled-related protein"/>
    <property type="match status" value="1"/>
</dbReference>
<dbReference type="Gene3D" id="2.60.120.290">
    <property type="entry name" value="Spermadhesin, CUB domain"/>
    <property type="match status" value="3"/>
</dbReference>
<evidence type="ECO:0000256" key="2">
    <source>
        <dbReference type="ARBA" id="ARBA00023157"/>
    </source>
</evidence>
<dbReference type="PROSITE" id="PS01180">
    <property type="entry name" value="CUB"/>
    <property type="match status" value="3"/>
</dbReference>
<comment type="caution">
    <text evidence="3">Lacks conserved residue(s) required for the propagation of feature annotation.</text>
</comment>
<dbReference type="Pfam" id="PF00754">
    <property type="entry name" value="F5_F8_type_C"/>
    <property type="match status" value="1"/>
</dbReference>
<organism evidence="7 8">
    <name type="scientific">Clytia hemisphaerica</name>
    <dbReference type="NCBI Taxonomy" id="252671"/>
    <lineage>
        <taxon>Eukaryota</taxon>
        <taxon>Metazoa</taxon>
        <taxon>Cnidaria</taxon>
        <taxon>Hydrozoa</taxon>
        <taxon>Hydroidolina</taxon>
        <taxon>Leptothecata</taxon>
        <taxon>Obeliida</taxon>
        <taxon>Clytiidae</taxon>
        <taxon>Clytia</taxon>
    </lineage>
</organism>
<dbReference type="SMART" id="SM00042">
    <property type="entry name" value="CUB"/>
    <property type="match status" value="3"/>
</dbReference>
<dbReference type="SMART" id="SM00231">
    <property type="entry name" value="FA58C"/>
    <property type="match status" value="1"/>
</dbReference>
<dbReference type="InterPro" id="IPR000859">
    <property type="entry name" value="CUB_dom"/>
</dbReference>
<dbReference type="FunFam" id="2.60.120.290:FF:000005">
    <property type="entry name" value="Procollagen C-endopeptidase enhancer 1"/>
    <property type="match status" value="1"/>
</dbReference>
<keyword evidence="1" id="KW-0677">Repeat</keyword>
<keyword evidence="8" id="KW-1185">Reference proteome</keyword>
<dbReference type="PANTHER" id="PTHR46908">
    <property type="entry name" value="CUBILIN-LIKE PROTEIN"/>
    <property type="match status" value="1"/>
</dbReference>
<dbReference type="CDD" id="cd00041">
    <property type="entry name" value="CUB"/>
    <property type="match status" value="3"/>
</dbReference>
<dbReference type="InterPro" id="IPR052129">
    <property type="entry name" value="Spermadhesin-Link_domain"/>
</dbReference>
<name>A0A7M5WLF0_9CNID</name>
<sequence>MYQKQLLILFLQAHFISIVKGFCDHELTADDGTIQSPHYPSQYQPDTSCVWTITVKEGHYVKLSFLDFDVEPYDGCKTDMLEIKDGGSKNSAMIDIFSSKSTIKRDKGGQYCNLRRPPKVVTSTGNQLRLWFSSDSTIQYRGFKATYQAIKDEGCGKVDEIPGFLSSPRYPFAYPNNIDCQWDIVAPAGRYISLEFTAFQLESSCSSNEGCKCNDYILVKDHVTGETIEYCMSSPARMVSKGNKLTIKFHSDSYGRLNGFKVSISQSSTKQCGGDIYSEDGVIKSPNFNLMTDATYPPFSYCIWTIHTKKNSYLSLKFQYFDVAGNIPGSCDTDYLLIHDGPNQTFPSLGRYCNRFKPNVIVSSAESIFIQFASGGYSLRKGFKIFFQTHTKSCSSSLGMEDGRIHNMDLQTSSNFIIAHSPHALGPNFGRLNSKYAWCSQEQKFKMVGEYFEVAFDKYTRISSIATQGYTMVGNEYFVTKYKLLYATTSKEWHHFVSTGDSDAQYNEFEGNKHFNVTKKNKLSPNIVVKKLRLVPLDFQSGRRKHICLRMEVYGCPVEEEIEIVSNPNKVLSFSSKKKTSKTWLIAPQQSNGVYVIKTKKLESECSLSSLSYSNDGLQFSKPICNGLRSSKTEKIQVFPNNRQLWIKFDVTGLLTKSQSVQLSTFSLGHGRVISSFLGKIRLLHNQVAKDSSPSVWLFFFPDGYRIKLDFINIQLPTGFEKPTIVLKSGAEEDSKIVRRIQGKEGHWAFIYPRNTLRVEYHPGRGSRDSFVKGENNDGFTLEYAALKN</sequence>
<dbReference type="SUPFAM" id="SSF49854">
    <property type="entry name" value="Spermadhesin, CUB domain"/>
    <property type="match status" value="3"/>
</dbReference>
<dbReference type="OrthoDB" id="10009301at2759"/>
<feature type="domain" description="F5/8 type C" evidence="6">
    <location>
        <begin position="394"/>
        <end position="556"/>
    </location>
</feature>
<keyword evidence="4" id="KW-0732">Signal</keyword>
<dbReference type="PANTHER" id="PTHR46908:SF8">
    <property type="entry name" value="C-TYPE LECTIN DOMAIN-CONTAINING PROTEIN"/>
    <property type="match status" value="1"/>
</dbReference>
<dbReference type="SUPFAM" id="SSF49785">
    <property type="entry name" value="Galactose-binding domain-like"/>
    <property type="match status" value="1"/>
</dbReference>
<evidence type="ECO:0000256" key="4">
    <source>
        <dbReference type="SAM" id="SignalP"/>
    </source>
</evidence>
<feature type="chain" id="PRO_5029500767" evidence="4">
    <location>
        <begin position="22"/>
        <end position="789"/>
    </location>
</feature>
<feature type="domain" description="CUB" evidence="5">
    <location>
        <begin position="23"/>
        <end position="150"/>
    </location>
</feature>
<dbReference type="Pfam" id="PF00431">
    <property type="entry name" value="CUB"/>
    <property type="match status" value="3"/>
</dbReference>
<evidence type="ECO:0000256" key="3">
    <source>
        <dbReference type="PROSITE-ProRule" id="PRU00059"/>
    </source>
</evidence>
<dbReference type="InterPro" id="IPR035914">
    <property type="entry name" value="Sperma_CUB_dom_sf"/>
</dbReference>
<evidence type="ECO:0000313" key="7">
    <source>
        <dbReference type="EnsemblMetazoa" id="CLYHEMP009383.2"/>
    </source>
</evidence>
<dbReference type="PROSITE" id="PS50022">
    <property type="entry name" value="FA58C_3"/>
    <property type="match status" value="1"/>
</dbReference>
<evidence type="ECO:0000259" key="6">
    <source>
        <dbReference type="PROSITE" id="PS50022"/>
    </source>
</evidence>
<dbReference type="InterPro" id="IPR008979">
    <property type="entry name" value="Galactose-bd-like_sf"/>
</dbReference>